<dbReference type="GO" id="GO:0055037">
    <property type="term" value="C:recycling endosome"/>
    <property type="evidence" value="ECO:0007669"/>
    <property type="project" value="TreeGrafter"/>
</dbReference>
<dbReference type="GO" id="GO:0005769">
    <property type="term" value="C:early endosome"/>
    <property type="evidence" value="ECO:0007669"/>
    <property type="project" value="TreeGrafter"/>
</dbReference>
<proteinExistence type="predicted"/>
<dbReference type="EMBL" id="JAUJYO010000009">
    <property type="protein sequence ID" value="KAK1309354.1"/>
    <property type="molecule type" value="Genomic_DNA"/>
</dbReference>
<dbReference type="PANTHER" id="PTHR11485">
    <property type="entry name" value="TRANSFERRIN"/>
    <property type="match status" value="1"/>
</dbReference>
<name>A0AAV9E8Y5_ACOCL</name>
<dbReference type="Gene3D" id="3.40.190.10">
    <property type="entry name" value="Periplasmic binding protein-like II"/>
    <property type="match status" value="1"/>
</dbReference>
<dbReference type="Proteomes" id="UP001180020">
    <property type="component" value="Unassembled WGS sequence"/>
</dbReference>
<dbReference type="AlphaFoldDB" id="A0AAV9E8Y5"/>
<keyword evidence="3" id="KW-1185">Reference proteome</keyword>
<dbReference type="PRINTS" id="PR00422">
    <property type="entry name" value="TRANSFERRIN"/>
</dbReference>
<accession>A0AAV9E8Y5</accession>
<dbReference type="PANTHER" id="PTHR11485:SF29">
    <property type="entry name" value="TRANSFERRIN 2"/>
    <property type="match status" value="1"/>
</dbReference>
<dbReference type="InterPro" id="IPR001156">
    <property type="entry name" value="Transferrin-like_dom"/>
</dbReference>
<evidence type="ECO:0000313" key="3">
    <source>
        <dbReference type="Proteomes" id="UP001180020"/>
    </source>
</evidence>
<reference evidence="2" key="2">
    <citation type="submission" date="2023-06" db="EMBL/GenBank/DDBJ databases">
        <authorList>
            <person name="Ma L."/>
            <person name="Liu K.-W."/>
            <person name="Li Z."/>
            <person name="Hsiao Y.-Y."/>
            <person name="Qi Y."/>
            <person name="Fu T."/>
            <person name="Tang G."/>
            <person name="Zhang D."/>
            <person name="Sun W.-H."/>
            <person name="Liu D.-K."/>
            <person name="Li Y."/>
            <person name="Chen G.-Z."/>
            <person name="Liu X.-D."/>
            <person name="Liao X.-Y."/>
            <person name="Jiang Y.-T."/>
            <person name="Yu X."/>
            <person name="Hao Y."/>
            <person name="Huang J."/>
            <person name="Zhao X.-W."/>
            <person name="Ke S."/>
            <person name="Chen Y.-Y."/>
            <person name="Wu W.-L."/>
            <person name="Hsu J.-L."/>
            <person name="Lin Y.-F."/>
            <person name="Huang M.-D."/>
            <person name="Li C.-Y."/>
            <person name="Huang L."/>
            <person name="Wang Z.-W."/>
            <person name="Zhao X."/>
            <person name="Zhong W.-Y."/>
            <person name="Peng D.-H."/>
            <person name="Ahmad S."/>
            <person name="Lan S."/>
            <person name="Zhang J.-S."/>
            <person name="Tsai W.-C."/>
            <person name="Van De Peer Y."/>
            <person name="Liu Z.-J."/>
        </authorList>
    </citation>
    <scope>NUCLEOTIDE SEQUENCE</scope>
    <source>
        <strain evidence="2">CP</strain>
        <tissue evidence="2">Leaves</tissue>
    </source>
</reference>
<organism evidence="2 3">
    <name type="scientific">Acorus calamus</name>
    <name type="common">Sweet flag</name>
    <dbReference type="NCBI Taxonomy" id="4465"/>
    <lineage>
        <taxon>Eukaryota</taxon>
        <taxon>Viridiplantae</taxon>
        <taxon>Streptophyta</taxon>
        <taxon>Embryophyta</taxon>
        <taxon>Tracheophyta</taxon>
        <taxon>Spermatophyta</taxon>
        <taxon>Magnoliopsida</taxon>
        <taxon>Liliopsida</taxon>
        <taxon>Acoraceae</taxon>
        <taxon>Acorus</taxon>
    </lineage>
</organism>
<comment type="caution">
    <text evidence="2">The sequence shown here is derived from an EMBL/GenBank/DDBJ whole genome shotgun (WGS) entry which is preliminary data.</text>
</comment>
<sequence length="222" mass="24274">MKAIANEFYMNQTESYASVAIVNREACEGGKVSLSDFKGRRSCHGGYLTAVGWNYPVKYISSFYQSRHMNDGEIITDFFSAVCAPSDFNGMGLCHGCANKNNSCFSNGPYSGNSGAFRCLVEHAGDIAFVKDDTPILYAKEGPYNQIWSTKLANEFMYLCPKGGCREINGYPGDCITQGLAEIKQLTRSYLGLSAPISKTIQQWNDDKVKIAASNTKSVPGV</sequence>
<protein>
    <recommendedName>
        <fullName evidence="1">Transferrin-like domain-containing protein</fullName>
    </recommendedName>
</protein>
<dbReference type="SUPFAM" id="SSF53850">
    <property type="entry name" value="Periplasmic binding protein-like II"/>
    <property type="match status" value="1"/>
</dbReference>
<dbReference type="GO" id="GO:0005886">
    <property type="term" value="C:plasma membrane"/>
    <property type="evidence" value="ECO:0007669"/>
    <property type="project" value="TreeGrafter"/>
</dbReference>
<dbReference type="SMART" id="SM00094">
    <property type="entry name" value="TR_FER"/>
    <property type="match status" value="1"/>
</dbReference>
<dbReference type="Pfam" id="PF00405">
    <property type="entry name" value="Transferrin"/>
    <property type="match status" value="1"/>
</dbReference>
<dbReference type="GO" id="GO:0006826">
    <property type="term" value="P:iron ion transport"/>
    <property type="evidence" value="ECO:0007669"/>
    <property type="project" value="TreeGrafter"/>
</dbReference>
<dbReference type="GO" id="GO:0005615">
    <property type="term" value="C:extracellular space"/>
    <property type="evidence" value="ECO:0007669"/>
    <property type="project" value="TreeGrafter"/>
</dbReference>
<feature type="domain" description="Transferrin-like" evidence="1">
    <location>
        <begin position="1"/>
        <end position="222"/>
    </location>
</feature>
<gene>
    <name evidence="2" type="ORF">QJS10_CPA09g02083</name>
</gene>
<dbReference type="PROSITE" id="PS51408">
    <property type="entry name" value="TRANSFERRIN_LIKE_4"/>
    <property type="match status" value="1"/>
</dbReference>
<evidence type="ECO:0000259" key="1">
    <source>
        <dbReference type="PROSITE" id="PS51408"/>
    </source>
</evidence>
<reference evidence="2" key="1">
    <citation type="journal article" date="2023" name="Nat. Commun.">
        <title>Diploid and tetraploid genomes of Acorus and the evolution of monocots.</title>
        <authorList>
            <person name="Ma L."/>
            <person name="Liu K.W."/>
            <person name="Li Z."/>
            <person name="Hsiao Y.Y."/>
            <person name="Qi Y."/>
            <person name="Fu T."/>
            <person name="Tang G.D."/>
            <person name="Zhang D."/>
            <person name="Sun W.H."/>
            <person name="Liu D.K."/>
            <person name="Li Y."/>
            <person name="Chen G.Z."/>
            <person name="Liu X.D."/>
            <person name="Liao X.Y."/>
            <person name="Jiang Y.T."/>
            <person name="Yu X."/>
            <person name="Hao Y."/>
            <person name="Huang J."/>
            <person name="Zhao X.W."/>
            <person name="Ke S."/>
            <person name="Chen Y.Y."/>
            <person name="Wu W.L."/>
            <person name="Hsu J.L."/>
            <person name="Lin Y.F."/>
            <person name="Huang M.D."/>
            <person name="Li C.Y."/>
            <person name="Huang L."/>
            <person name="Wang Z.W."/>
            <person name="Zhao X."/>
            <person name="Zhong W.Y."/>
            <person name="Peng D.H."/>
            <person name="Ahmad S."/>
            <person name="Lan S."/>
            <person name="Zhang J.S."/>
            <person name="Tsai W.C."/>
            <person name="Van de Peer Y."/>
            <person name="Liu Z.J."/>
        </authorList>
    </citation>
    <scope>NUCLEOTIDE SEQUENCE</scope>
    <source>
        <strain evidence="2">CP</strain>
    </source>
</reference>
<evidence type="ECO:0000313" key="2">
    <source>
        <dbReference type="EMBL" id="KAK1309354.1"/>
    </source>
</evidence>